<dbReference type="PANTHER" id="PTHR11787:SF4">
    <property type="entry name" value="CHM, RAB ESCORT PROTEIN 1"/>
    <property type="match status" value="1"/>
</dbReference>
<evidence type="ECO:0008006" key="5">
    <source>
        <dbReference type="Google" id="ProtNLM"/>
    </source>
</evidence>
<dbReference type="Gene3D" id="3.40.50.150">
    <property type="entry name" value="Vaccinia Virus protein VP39"/>
    <property type="match status" value="1"/>
</dbReference>
<dbReference type="PANTHER" id="PTHR11787">
    <property type="entry name" value="RAB GDP-DISSOCIATION INHIBITOR"/>
    <property type="match status" value="1"/>
</dbReference>
<dbReference type="Gene3D" id="3.50.50.60">
    <property type="entry name" value="FAD/NAD(P)-binding domain"/>
    <property type="match status" value="2"/>
</dbReference>
<dbReference type="GO" id="GO:0005634">
    <property type="term" value="C:nucleus"/>
    <property type="evidence" value="ECO:0007669"/>
    <property type="project" value="TreeGrafter"/>
</dbReference>
<dbReference type="VEuPathDB" id="TriTrypDB:LtaPh_1508200"/>
<dbReference type="AlphaFoldDB" id="A0A640KDK9"/>
<dbReference type="Gene3D" id="1.10.405.10">
    <property type="entry name" value="Guanine Nucleotide Dissociation Inhibitor, domain 1"/>
    <property type="match status" value="1"/>
</dbReference>
<organism evidence="3 4">
    <name type="scientific">Leishmania tarentolae</name>
    <name type="common">Sauroleishmania tarentolae</name>
    <dbReference type="NCBI Taxonomy" id="5689"/>
    <lineage>
        <taxon>Eukaryota</taxon>
        <taxon>Discoba</taxon>
        <taxon>Euglenozoa</taxon>
        <taxon>Kinetoplastea</taxon>
        <taxon>Metakinetoplastina</taxon>
        <taxon>Trypanosomatida</taxon>
        <taxon>Trypanosomatidae</taxon>
        <taxon>Leishmaniinae</taxon>
        <taxon>Leishmania</taxon>
        <taxon>lizard Leishmania</taxon>
    </lineage>
</organism>
<feature type="compositionally biased region" description="Polar residues" evidence="2">
    <location>
        <begin position="747"/>
        <end position="756"/>
    </location>
</feature>
<comment type="similarity">
    <text evidence="1">Belongs to the Rab GDI family.</text>
</comment>
<dbReference type="InterPro" id="IPR018203">
    <property type="entry name" value="GDP_dissociation_inhibitor"/>
</dbReference>
<dbReference type="GO" id="GO:0005829">
    <property type="term" value="C:cytosol"/>
    <property type="evidence" value="ECO:0007669"/>
    <property type="project" value="TreeGrafter"/>
</dbReference>
<proteinExistence type="inferred from homology"/>
<dbReference type="EMBL" id="BLBS01000019">
    <property type="protein sequence ID" value="GET87271.1"/>
    <property type="molecule type" value="Genomic_DNA"/>
</dbReference>
<dbReference type="GO" id="GO:0007264">
    <property type="term" value="P:small GTPase-mediated signal transduction"/>
    <property type="evidence" value="ECO:0007669"/>
    <property type="project" value="InterPro"/>
</dbReference>
<accession>A0A640KDK9</accession>
<evidence type="ECO:0000256" key="2">
    <source>
        <dbReference type="SAM" id="MobiDB-lite"/>
    </source>
</evidence>
<feature type="region of interest" description="Disordered" evidence="2">
    <location>
        <begin position="939"/>
        <end position="958"/>
    </location>
</feature>
<evidence type="ECO:0000313" key="4">
    <source>
        <dbReference type="Proteomes" id="UP000419144"/>
    </source>
</evidence>
<dbReference type="PRINTS" id="PR00891">
    <property type="entry name" value="RABGDIREP"/>
</dbReference>
<protein>
    <recommendedName>
        <fullName evidence="5">Rab geranylgeranyl transferase component A</fullName>
    </recommendedName>
</protein>
<dbReference type="GO" id="GO:0016192">
    <property type="term" value="P:vesicle-mediated transport"/>
    <property type="evidence" value="ECO:0007669"/>
    <property type="project" value="TreeGrafter"/>
</dbReference>
<sequence>MSDVEGFNDLFGDANEAPVYPLQTLLISRQALAEEGTTCDYFNPLLDRFDNVTSAATAEDDKAVLRERLARLAPPPLEVRFRDKRHSLWGHKLWNAAKYLVKRMDERMIDVRGKSVIELGAGLGVPTLAAYKNGARLCVLTDYPDTDLLEILALNMEVNCAPGDIDADVKSEMEEEARQQLLLAKAGHLDTASADSLEASMRSRCYVEPLLWGKKEHIDKVMQYTTGGTGYDIVILSDIIFNHVCNDDLADTLAMLLAKNPRAAGYCVFSHHRAYKQLHDFEFFDKCARRGLQYEQLDEQNYPMMFPEDRGPESVRQPVKCYKVTRRYDAAGCGLDASLRFDVVLQGTGMVQSILSAALARNGLKVLHCDGADYYAAAMATFDHAGFLQYLSEPSPLSMSSSSASHVFIDRIADDVPEARRRRYQFDVLPTCYMARGPLLHRLVSSGMGRSLEFQHVHRFLFLQHPTTTSGAGSAAVTTAMEVPLTRAAVFHNATIGLFDKRRMMRFVKDVEASVVEQLHAKTANPADIPSIANTSIAAKEAATKTAAIFTSEAQLHPLVTLTELLQNKYDLSGTVLDVVSLMGTMDVLPATSRTSDADVQGSGAEPPLVRSVEMVRDLLLSTGAFNGRSPFLTTSYGASEVAQNMCRIAAVWGGMFVLRRSLRGVAVDEGKETQYAVLSNGQWVPAKVIVTPVELAAANYLSYAVNDWYYHFCKEQEQGRTPLIPRLVEQSDTPTPAAAADETETSGKNSSNEAVTASTSPLAVVRFSRVVLATKTASLFSLEAMQAAGVIEVDEARDYTAAAPIITALAREPQTRAVVWVMQQSFASDHAPARFTASVAEGGATCDPCIVHFTADANELSHEQLREYVMHYYTSAGKAEKLYCVPYDDIVLAAAFTVDSREAAQRGVVPCPVEIPSETRWTHPYGWEESMKLRRANENDREHLHHGQAQDATSSRAEHTYVGTAAARAADLCRRSEKFHLVEVPTLLPNLLYDGHYVQEAEKAYKRVLAALGLPTADTATPTAVADGDEEAAQAYTFLKPLPH</sequence>
<dbReference type="InterPro" id="IPR019410">
    <property type="entry name" value="Methyltransf_16"/>
</dbReference>
<evidence type="ECO:0000256" key="1">
    <source>
        <dbReference type="ARBA" id="ARBA00005593"/>
    </source>
</evidence>
<dbReference type="Proteomes" id="UP000419144">
    <property type="component" value="Unassembled WGS sequence"/>
</dbReference>
<dbReference type="InterPro" id="IPR036188">
    <property type="entry name" value="FAD/NAD-bd_sf"/>
</dbReference>
<dbReference type="Pfam" id="PF00996">
    <property type="entry name" value="GDI"/>
    <property type="match status" value="2"/>
</dbReference>
<dbReference type="Pfam" id="PF10294">
    <property type="entry name" value="Methyltransf_16"/>
    <property type="match status" value="1"/>
</dbReference>
<dbReference type="InterPro" id="IPR029063">
    <property type="entry name" value="SAM-dependent_MTases_sf"/>
</dbReference>
<comment type="caution">
    <text evidence="3">The sequence shown here is derived from an EMBL/GenBank/DDBJ whole genome shotgun (WGS) entry which is preliminary data.</text>
</comment>
<dbReference type="SUPFAM" id="SSF51905">
    <property type="entry name" value="FAD/NAD(P)-binding domain"/>
    <property type="match status" value="1"/>
</dbReference>
<gene>
    <name evidence="3" type="ORF">LtaPh_1508200</name>
</gene>
<evidence type="ECO:0000313" key="3">
    <source>
        <dbReference type="EMBL" id="GET87271.1"/>
    </source>
</evidence>
<dbReference type="SUPFAM" id="SSF53335">
    <property type="entry name" value="S-adenosyl-L-methionine-dependent methyltransferases"/>
    <property type="match status" value="1"/>
</dbReference>
<dbReference type="GO" id="GO:0005968">
    <property type="term" value="C:Rab-protein geranylgeranyltransferase complex"/>
    <property type="evidence" value="ECO:0007669"/>
    <property type="project" value="TreeGrafter"/>
</dbReference>
<dbReference type="GO" id="GO:0005092">
    <property type="term" value="F:GDP-dissociation inhibitor activity"/>
    <property type="evidence" value="ECO:0007669"/>
    <property type="project" value="InterPro"/>
</dbReference>
<dbReference type="FunFam" id="3.40.50.150:FF:000654">
    <property type="entry name" value="Rab geranylgeranyl transferase component A, putative"/>
    <property type="match status" value="1"/>
</dbReference>
<reference evidence="3" key="1">
    <citation type="submission" date="2019-11" db="EMBL/GenBank/DDBJ databases">
        <title>Leishmania tarentolae CDS.</title>
        <authorList>
            <person name="Goto Y."/>
            <person name="Yamagishi J."/>
        </authorList>
    </citation>
    <scope>NUCLEOTIDE SEQUENCE [LARGE SCALE GENOMIC DNA]</scope>
    <source>
        <strain evidence="3">Parrot Tar II</strain>
    </source>
</reference>
<dbReference type="OrthoDB" id="46564at2759"/>
<keyword evidence="4" id="KW-1185">Reference proteome</keyword>
<feature type="region of interest" description="Disordered" evidence="2">
    <location>
        <begin position="732"/>
        <end position="756"/>
    </location>
</feature>
<name>A0A640KDK9_LEITA</name>